<evidence type="ECO:0000313" key="1">
    <source>
        <dbReference type="EMBL" id="CCD50676.1"/>
    </source>
</evidence>
<gene>
    <name evidence="1" type="ORF">BofuT4_P024850.1</name>
</gene>
<dbReference type="HOGENOM" id="CLU_1695215_0_0_1"/>
<protein>
    <submittedName>
        <fullName evidence="1">Uncharacterized protein</fullName>
    </submittedName>
</protein>
<reference evidence="2" key="1">
    <citation type="journal article" date="2011" name="PLoS Genet.">
        <title>Genomic analysis of the necrotrophic fungal pathogens Sclerotinia sclerotiorum and Botrytis cinerea.</title>
        <authorList>
            <person name="Amselem J."/>
            <person name="Cuomo C.A."/>
            <person name="van Kan J.A."/>
            <person name="Viaud M."/>
            <person name="Benito E.P."/>
            <person name="Couloux A."/>
            <person name="Coutinho P.M."/>
            <person name="de Vries R.P."/>
            <person name="Dyer P.S."/>
            <person name="Fillinger S."/>
            <person name="Fournier E."/>
            <person name="Gout L."/>
            <person name="Hahn M."/>
            <person name="Kohn L."/>
            <person name="Lapalu N."/>
            <person name="Plummer K.M."/>
            <person name="Pradier J.M."/>
            <person name="Quevillon E."/>
            <person name="Sharon A."/>
            <person name="Simon A."/>
            <person name="ten Have A."/>
            <person name="Tudzynski B."/>
            <person name="Tudzynski P."/>
            <person name="Wincker P."/>
            <person name="Andrew M."/>
            <person name="Anthouard V."/>
            <person name="Beever R.E."/>
            <person name="Beffa R."/>
            <person name="Benoit I."/>
            <person name="Bouzid O."/>
            <person name="Brault B."/>
            <person name="Chen Z."/>
            <person name="Choquer M."/>
            <person name="Collemare J."/>
            <person name="Cotton P."/>
            <person name="Danchin E.G."/>
            <person name="Da Silva C."/>
            <person name="Gautier A."/>
            <person name="Giraud C."/>
            <person name="Giraud T."/>
            <person name="Gonzalez C."/>
            <person name="Grossetete S."/>
            <person name="Guldener U."/>
            <person name="Henrissat B."/>
            <person name="Howlett B.J."/>
            <person name="Kodira C."/>
            <person name="Kretschmer M."/>
            <person name="Lappartient A."/>
            <person name="Leroch M."/>
            <person name="Levis C."/>
            <person name="Mauceli E."/>
            <person name="Neuveglise C."/>
            <person name="Oeser B."/>
            <person name="Pearson M."/>
            <person name="Poulain J."/>
            <person name="Poussereau N."/>
            <person name="Quesneville H."/>
            <person name="Rascle C."/>
            <person name="Schumacher J."/>
            <person name="Segurens B."/>
            <person name="Sexton A."/>
            <person name="Silva E."/>
            <person name="Sirven C."/>
            <person name="Soanes D.M."/>
            <person name="Talbot N.J."/>
            <person name="Templeton M."/>
            <person name="Yandava C."/>
            <person name="Yarden O."/>
            <person name="Zeng Q."/>
            <person name="Rollins J.A."/>
            <person name="Lebrun M.H."/>
            <person name="Dickman M."/>
        </authorList>
    </citation>
    <scope>NUCLEOTIDE SEQUENCE [LARGE SCALE GENOMIC DNA]</scope>
    <source>
        <strain evidence="2">T4</strain>
    </source>
</reference>
<name>G2YFX8_BOTF4</name>
<dbReference type="AlphaFoldDB" id="G2YFX8"/>
<dbReference type="InParanoid" id="G2YFX8"/>
<evidence type="ECO:0000313" key="2">
    <source>
        <dbReference type="Proteomes" id="UP000008177"/>
    </source>
</evidence>
<dbReference type="EMBL" id="FQ790327">
    <property type="protein sequence ID" value="CCD50676.1"/>
    <property type="molecule type" value="Genomic_DNA"/>
</dbReference>
<sequence length="155" mass="17679">MRVIYGFVEFLPTSELCGLGSLNIGESRGQFHTMHSLQLTRFPMITGRTRVSNQYTYPEIFQSNAKLLGPPSHCSYSPPWAVLPSLCKIGMRKKDWSLSRTLLYLPPGLLLTYSRSSLNRRSFPPLHNICYINILGRHPAIHCPNRAHKLQLINK</sequence>
<proteinExistence type="predicted"/>
<accession>G2YFX8</accession>
<dbReference type="Proteomes" id="UP000008177">
    <property type="component" value="Unplaced contigs"/>
</dbReference>
<organism evidence="1 2">
    <name type="scientific">Botryotinia fuckeliana (strain T4)</name>
    <name type="common">Noble rot fungus</name>
    <name type="synonym">Botrytis cinerea</name>
    <dbReference type="NCBI Taxonomy" id="999810"/>
    <lineage>
        <taxon>Eukaryota</taxon>
        <taxon>Fungi</taxon>
        <taxon>Dikarya</taxon>
        <taxon>Ascomycota</taxon>
        <taxon>Pezizomycotina</taxon>
        <taxon>Leotiomycetes</taxon>
        <taxon>Helotiales</taxon>
        <taxon>Sclerotiniaceae</taxon>
        <taxon>Botrytis</taxon>
    </lineage>
</organism>